<protein>
    <submittedName>
        <fullName evidence="1">Uncharacterized protein</fullName>
    </submittedName>
</protein>
<name>A0AAU6TEB3_9GAMM</name>
<accession>A0AAU6TEB3</accession>
<dbReference type="AlphaFoldDB" id="A0AAU6TEB3"/>
<dbReference type="RefSeq" id="WP_338612305.1">
    <property type="nucleotide sequence ID" value="NZ_CP095328.1"/>
</dbReference>
<evidence type="ECO:0000313" key="1">
    <source>
        <dbReference type="EMBL" id="XAG43251.1"/>
    </source>
</evidence>
<reference evidence="1" key="1">
    <citation type="submission" date="2022-03" db="EMBL/GenBank/DDBJ databases">
        <title>Sea Food Isolates.</title>
        <authorList>
            <person name="Li C."/>
        </authorList>
    </citation>
    <scope>NUCLEOTIDE SEQUENCE</scope>
    <source>
        <strain evidence="1">19NY04SH05-1</strain>
    </source>
</reference>
<dbReference type="EMBL" id="CP095328">
    <property type="protein sequence ID" value="XAG43251.1"/>
    <property type="molecule type" value="Genomic_DNA"/>
</dbReference>
<sequence length="461" mass="52611">MLEKQKVVLFLGNADREGVTAKLKAVGSFYRRKMLESRPDNWRKIIDVFNECKVTSVVVKLTNSSFNILCLEEYKELRAELLRLIASKPNLILAHEALITGETGNYNVDYLAKLNDYDPDLDEEYQFLRSEYDNMFRSPEKEIIEEVIEVLSSYDMTITPYKKNVELSLIASSFIEKNENNLIFRIYVPSERMWASEAEKLLQLFRDYLHKVSGLSVRQDQYTTNQGVIYEFFGSDDIDPNILPRKFDEFSGFMESCVSNPDSAKAILESTDLNKIEIIDLVEKYSKEARRLHIDIKQERERKILAIRHGLESELSEHVRTKHDWEIIGRIVEASVPPASGISSALSIDRKGQLIQEHNLTININPQIIDTVNGVIAKKIIGDQHLGSDARQLLEIIDQYAGKDKAILTSSVHELSDKSAKIEERITAKHRLKGFVVAVGNRIGDVTTGILQSYIENQIGL</sequence>
<organism evidence="1">
    <name type="scientific">Aeromonas sp. 19NY04SH05-1</name>
    <dbReference type="NCBI Taxonomy" id="2920537"/>
    <lineage>
        <taxon>Bacteria</taxon>
        <taxon>Pseudomonadati</taxon>
        <taxon>Pseudomonadota</taxon>
        <taxon>Gammaproteobacteria</taxon>
        <taxon>Aeromonadales</taxon>
        <taxon>Aeromonadaceae</taxon>
        <taxon>Aeromonas</taxon>
    </lineage>
</organism>
<proteinExistence type="predicted"/>
<gene>
    <name evidence="1" type="ORF">MRK42_09850</name>
</gene>